<dbReference type="GO" id="GO:0001510">
    <property type="term" value="P:RNA methylation"/>
    <property type="evidence" value="ECO:0007669"/>
    <property type="project" value="InterPro"/>
</dbReference>
<evidence type="ECO:0000256" key="13">
    <source>
        <dbReference type="SAM" id="MobiDB-lite"/>
    </source>
</evidence>
<evidence type="ECO:0000259" key="14">
    <source>
        <dbReference type="Pfam" id="PF08242"/>
    </source>
</evidence>
<dbReference type="PANTHER" id="PTHR21404:SF3">
    <property type="entry name" value="SMALL RNA 2'-O-METHYLTRANSFERASE"/>
    <property type="match status" value="1"/>
</dbReference>
<keyword evidence="17" id="KW-1185">Reference proteome</keyword>
<comment type="similarity">
    <text evidence="2">Belongs to the methyltransferase superfamily. HEN1 family.</text>
</comment>
<dbReference type="InterPro" id="IPR024026">
    <property type="entry name" value="3'-RNA_MeTfrase_Hen1_bac"/>
</dbReference>
<organism evidence="16 17">
    <name type="scientific">Aquisphaera giovannonii</name>
    <dbReference type="NCBI Taxonomy" id="406548"/>
    <lineage>
        <taxon>Bacteria</taxon>
        <taxon>Pseudomonadati</taxon>
        <taxon>Planctomycetota</taxon>
        <taxon>Planctomycetia</taxon>
        <taxon>Isosphaerales</taxon>
        <taxon>Isosphaeraceae</taxon>
        <taxon>Aquisphaera</taxon>
    </lineage>
</organism>
<evidence type="ECO:0000256" key="7">
    <source>
        <dbReference type="ARBA" id="ARBA00022723"/>
    </source>
</evidence>
<dbReference type="Pfam" id="PF08242">
    <property type="entry name" value="Methyltransf_12"/>
    <property type="match status" value="1"/>
</dbReference>
<dbReference type="InterPro" id="IPR026610">
    <property type="entry name" value="Hen1"/>
</dbReference>
<dbReference type="AlphaFoldDB" id="A0A5B9W1V5"/>
<evidence type="ECO:0000256" key="10">
    <source>
        <dbReference type="ARBA" id="ARBA00023158"/>
    </source>
</evidence>
<dbReference type="InterPro" id="IPR024740">
    <property type="entry name" value="Hen1_N"/>
</dbReference>
<dbReference type="GO" id="GO:0046872">
    <property type="term" value="F:metal ion binding"/>
    <property type="evidence" value="ECO:0007669"/>
    <property type="project" value="UniProtKB-KW"/>
</dbReference>
<evidence type="ECO:0000256" key="5">
    <source>
        <dbReference type="ARBA" id="ARBA00022679"/>
    </source>
</evidence>
<feature type="region of interest" description="Disordered" evidence="13">
    <location>
        <begin position="242"/>
        <end position="265"/>
    </location>
</feature>
<dbReference type="CDD" id="cd02440">
    <property type="entry name" value="AdoMet_MTases"/>
    <property type="match status" value="1"/>
</dbReference>
<reference evidence="16 17" key="1">
    <citation type="submission" date="2019-08" db="EMBL/GenBank/DDBJ databases">
        <title>Deep-cultivation of Planctomycetes and their phenomic and genomic characterization uncovers novel biology.</title>
        <authorList>
            <person name="Wiegand S."/>
            <person name="Jogler M."/>
            <person name="Boedeker C."/>
            <person name="Pinto D."/>
            <person name="Vollmers J."/>
            <person name="Rivas-Marin E."/>
            <person name="Kohn T."/>
            <person name="Peeters S.H."/>
            <person name="Heuer A."/>
            <person name="Rast P."/>
            <person name="Oberbeckmann S."/>
            <person name="Bunk B."/>
            <person name="Jeske O."/>
            <person name="Meyerdierks A."/>
            <person name="Storesund J.E."/>
            <person name="Kallscheuer N."/>
            <person name="Luecker S."/>
            <person name="Lage O.M."/>
            <person name="Pohl T."/>
            <person name="Merkel B.J."/>
            <person name="Hornburger P."/>
            <person name="Mueller R.-W."/>
            <person name="Bruemmer F."/>
            <person name="Labrenz M."/>
            <person name="Spormann A.M."/>
            <person name="Op den Camp H."/>
            <person name="Overmann J."/>
            <person name="Amann R."/>
            <person name="Jetten M.S.M."/>
            <person name="Mascher T."/>
            <person name="Medema M.H."/>
            <person name="Devos D.P."/>
            <person name="Kaster A.-K."/>
            <person name="Ovreas L."/>
            <person name="Rohde M."/>
            <person name="Galperin M.Y."/>
            <person name="Jogler C."/>
        </authorList>
    </citation>
    <scope>NUCLEOTIDE SEQUENCE [LARGE SCALE GENOMIC DNA]</scope>
    <source>
        <strain evidence="16 17">OJF2</strain>
    </source>
</reference>
<dbReference type="RefSeq" id="WP_148594424.1">
    <property type="nucleotide sequence ID" value="NZ_CP042997.1"/>
</dbReference>
<comment type="catalytic activity">
    <reaction evidence="12">
        <text>small RNA 3'-end nucleotide + S-adenosyl-L-methionine = small RNA 3'-end 2'-O-methylnucleotide + S-adenosyl-L-homocysteine + H(+)</text>
        <dbReference type="Rhea" id="RHEA:37887"/>
        <dbReference type="Rhea" id="RHEA-COMP:10415"/>
        <dbReference type="Rhea" id="RHEA-COMP:10416"/>
        <dbReference type="ChEBI" id="CHEBI:15378"/>
        <dbReference type="ChEBI" id="CHEBI:57856"/>
        <dbReference type="ChEBI" id="CHEBI:59789"/>
        <dbReference type="ChEBI" id="CHEBI:74896"/>
        <dbReference type="ChEBI" id="CHEBI:74898"/>
        <dbReference type="EC" id="2.1.1.386"/>
    </reaction>
</comment>
<dbReference type="InterPro" id="IPR029063">
    <property type="entry name" value="SAM-dependent_MTases_sf"/>
</dbReference>
<dbReference type="InterPro" id="IPR013217">
    <property type="entry name" value="Methyltransf_12"/>
</dbReference>
<keyword evidence="4 16" id="KW-0489">Methyltransferase</keyword>
<dbReference type="NCBIfam" id="TIGR04074">
    <property type="entry name" value="bacter_Hen1"/>
    <property type="match status" value="1"/>
</dbReference>
<sequence length="468" mass="52589">MLLTITTTHRPAGDLGFLLHKHPGRFQSYDLSFGRAHAFYPEASDDRCTACLLLDVDPVGVVRGRGAGEGLLDQYVNDRPYAASSFLSVAISQVFGSALQARCNDRPELAGTPIPLEARLDVLPVRGGEPFLRAVFEPLGYRVEATRHPLDERFPEWGESPYYSVTIAGEVTLSALLTHLYVLVPVFDNQKHYFVGDDEIEKLLAKGAGWLAGHPERDAITRRYLRSHPSLYRQALARLVEEEPPSEAVTDGEEPRHGDRAEGAIEKPLSLHEQRLGAVLAALRSGGARRVLDLGCGEGKLLRELLKDPQFEEIVGMDVSIRSLEVARDRLKLDRLPERQAARIRLIHGSLIYRDRRLEGFDAAAVVEVVEHLDPPRLAAFERALFEFARPGTVVLTTPNREYNVTWENVGPDRLRHPDHRFEWTREEFRSWAEGIAGRHRYTVRFLPVGPVDEVLGPPTQMGVFRRD</sequence>
<keyword evidence="9" id="KW-0694">RNA-binding</keyword>
<dbReference type="EMBL" id="CP042997">
    <property type="protein sequence ID" value="QEH34508.1"/>
    <property type="molecule type" value="Genomic_DNA"/>
</dbReference>
<evidence type="ECO:0000256" key="6">
    <source>
        <dbReference type="ARBA" id="ARBA00022691"/>
    </source>
</evidence>
<dbReference type="Gene3D" id="3.40.50.150">
    <property type="entry name" value="Vaccinia Virus protein VP39"/>
    <property type="match status" value="1"/>
</dbReference>
<keyword evidence="7" id="KW-0479">Metal-binding</keyword>
<dbReference type="Pfam" id="PF12623">
    <property type="entry name" value="Hen1_L"/>
    <property type="match status" value="1"/>
</dbReference>
<feature type="domain" description="Methyltransferase type 12" evidence="14">
    <location>
        <begin position="292"/>
        <end position="394"/>
    </location>
</feature>
<dbReference type="EC" id="2.1.1.386" evidence="11"/>
<proteinExistence type="inferred from homology"/>
<evidence type="ECO:0000256" key="4">
    <source>
        <dbReference type="ARBA" id="ARBA00022603"/>
    </source>
</evidence>
<keyword evidence="10" id="KW-0943">RNA-mediated gene silencing</keyword>
<dbReference type="OrthoDB" id="626362at2"/>
<dbReference type="GO" id="GO:0090486">
    <property type="term" value="F:small RNA 2'-O-methyltransferase activity"/>
    <property type="evidence" value="ECO:0007669"/>
    <property type="project" value="UniProtKB-EC"/>
</dbReference>
<protein>
    <recommendedName>
        <fullName evidence="3">Small RNA 2'-O-methyltransferase</fullName>
        <ecNumber evidence="11">2.1.1.386</ecNumber>
    </recommendedName>
</protein>
<dbReference type="GO" id="GO:0003723">
    <property type="term" value="F:RNA binding"/>
    <property type="evidence" value="ECO:0007669"/>
    <property type="project" value="UniProtKB-KW"/>
</dbReference>
<dbReference type="Proteomes" id="UP000324233">
    <property type="component" value="Chromosome"/>
</dbReference>
<evidence type="ECO:0000256" key="1">
    <source>
        <dbReference type="ARBA" id="ARBA00001946"/>
    </source>
</evidence>
<dbReference type="InterPro" id="IPR038546">
    <property type="entry name" value="Hen1_N_sf"/>
</dbReference>
<keyword evidence="16" id="KW-0830">Ubiquinone</keyword>
<keyword evidence="5 16" id="KW-0808">Transferase</keyword>
<dbReference type="PANTHER" id="PTHR21404">
    <property type="entry name" value="HEN1"/>
    <property type="match status" value="1"/>
</dbReference>
<evidence type="ECO:0000256" key="9">
    <source>
        <dbReference type="ARBA" id="ARBA00022884"/>
    </source>
</evidence>
<evidence type="ECO:0000259" key="15">
    <source>
        <dbReference type="Pfam" id="PF12623"/>
    </source>
</evidence>
<feature type="compositionally biased region" description="Basic and acidic residues" evidence="13">
    <location>
        <begin position="253"/>
        <end position="265"/>
    </location>
</feature>
<dbReference type="KEGG" id="agv:OJF2_30480"/>
<evidence type="ECO:0000256" key="11">
    <source>
        <dbReference type="ARBA" id="ARBA00035025"/>
    </source>
</evidence>
<evidence type="ECO:0000256" key="2">
    <source>
        <dbReference type="ARBA" id="ARBA00009026"/>
    </source>
</evidence>
<comment type="cofactor">
    <cofactor evidence="1">
        <name>Mg(2+)</name>
        <dbReference type="ChEBI" id="CHEBI:18420"/>
    </cofactor>
</comment>
<accession>A0A5B9W1V5</accession>
<dbReference type="GO" id="GO:0031047">
    <property type="term" value="P:regulatory ncRNA-mediated gene silencing"/>
    <property type="evidence" value="ECO:0007669"/>
    <property type="project" value="UniProtKB-KW"/>
</dbReference>
<evidence type="ECO:0000313" key="16">
    <source>
        <dbReference type="EMBL" id="QEH34508.1"/>
    </source>
</evidence>
<evidence type="ECO:0000313" key="17">
    <source>
        <dbReference type="Proteomes" id="UP000324233"/>
    </source>
</evidence>
<keyword evidence="8" id="KW-0460">Magnesium</keyword>
<evidence type="ECO:0000256" key="12">
    <source>
        <dbReference type="ARBA" id="ARBA00048418"/>
    </source>
</evidence>
<evidence type="ECO:0000256" key="8">
    <source>
        <dbReference type="ARBA" id="ARBA00022842"/>
    </source>
</evidence>
<gene>
    <name evidence="16" type="ORF">OJF2_30480</name>
</gene>
<feature type="domain" description="Hen1 N-terminal" evidence="15">
    <location>
        <begin position="1"/>
        <end position="239"/>
    </location>
</feature>
<keyword evidence="6" id="KW-0949">S-adenosyl-L-methionine</keyword>
<name>A0A5B9W1V5_9BACT</name>
<evidence type="ECO:0000256" key="3">
    <source>
        <dbReference type="ARBA" id="ARBA00021330"/>
    </source>
</evidence>
<dbReference type="SUPFAM" id="SSF53335">
    <property type="entry name" value="S-adenosyl-L-methionine-dependent methyltransferases"/>
    <property type="match status" value="1"/>
</dbReference>
<dbReference type="Gene3D" id="3.30.1610.20">
    <property type="entry name" value="Hen1, N-terminal domain"/>
    <property type="match status" value="1"/>
</dbReference>